<proteinExistence type="predicted"/>
<organism evidence="2 3">
    <name type="scientific">Nyssa sinensis</name>
    <dbReference type="NCBI Taxonomy" id="561372"/>
    <lineage>
        <taxon>Eukaryota</taxon>
        <taxon>Viridiplantae</taxon>
        <taxon>Streptophyta</taxon>
        <taxon>Embryophyta</taxon>
        <taxon>Tracheophyta</taxon>
        <taxon>Spermatophyta</taxon>
        <taxon>Magnoliopsida</taxon>
        <taxon>eudicotyledons</taxon>
        <taxon>Gunneridae</taxon>
        <taxon>Pentapetalae</taxon>
        <taxon>asterids</taxon>
        <taxon>Cornales</taxon>
        <taxon>Nyssaceae</taxon>
        <taxon>Nyssa</taxon>
    </lineage>
</organism>
<sequence length="155" mass="17149">MVWNCTWVSVVEGRAASRAVVVAAIAPVTAGRVGYRTEEEQWQNVWISANWVRCDEVRIGQCALLTNRASSGSFLGAGTEFRCIGVGGSTRLQISERIEEALNSHFSNGIMEPGNCEKVGITNVEVNSKVKPKLEICQVCSIFLCFGTLLWWWLH</sequence>
<protein>
    <submittedName>
        <fullName evidence="2">Uncharacterized protein</fullName>
    </submittedName>
</protein>
<reference evidence="2 3" key="1">
    <citation type="submission" date="2019-09" db="EMBL/GenBank/DDBJ databases">
        <title>A chromosome-level genome assembly of the Chinese tupelo Nyssa sinensis.</title>
        <authorList>
            <person name="Yang X."/>
            <person name="Kang M."/>
            <person name="Yang Y."/>
            <person name="Xiong H."/>
            <person name="Wang M."/>
            <person name="Zhang Z."/>
            <person name="Wang Z."/>
            <person name="Wu H."/>
            <person name="Ma T."/>
            <person name="Liu J."/>
            <person name="Xi Z."/>
        </authorList>
    </citation>
    <scope>NUCLEOTIDE SEQUENCE [LARGE SCALE GENOMIC DNA]</scope>
    <source>
        <strain evidence="2">J267</strain>
        <tissue evidence="2">Leaf</tissue>
    </source>
</reference>
<evidence type="ECO:0000313" key="3">
    <source>
        <dbReference type="Proteomes" id="UP000325577"/>
    </source>
</evidence>
<keyword evidence="1" id="KW-1133">Transmembrane helix</keyword>
<accession>A0A5J4ZNG3</accession>
<keyword evidence="1" id="KW-0812">Transmembrane</keyword>
<dbReference type="Proteomes" id="UP000325577">
    <property type="component" value="Linkage Group LG6"/>
</dbReference>
<keyword evidence="3" id="KW-1185">Reference proteome</keyword>
<evidence type="ECO:0000313" key="2">
    <source>
        <dbReference type="EMBL" id="KAA8519188.1"/>
    </source>
</evidence>
<dbReference type="AlphaFoldDB" id="A0A5J4ZNG3"/>
<keyword evidence="1" id="KW-0472">Membrane</keyword>
<gene>
    <name evidence="2" type="ORF">F0562_013444</name>
</gene>
<feature type="transmembrane region" description="Helical" evidence="1">
    <location>
        <begin position="136"/>
        <end position="154"/>
    </location>
</feature>
<dbReference type="EMBL" id="CM018049">
    <property type="protein sequence ID" value="KAA8519188.1"/>
    <property type="molecule type" value="Genomic_DNA"/>
</dbReference>
<name>A0A5J4ZNG3_9ASTE</name>
<evidence type="ECO:0000256" key="1">
    <source>
        <dbReference type="SAM" id="Phobius"/>
    </source>
</evidence>